<name>A0A4R4FE67_9FIRM</name>
<dbReference type="Gene3D" id="3.40.50.2000">
    <property type="entry name" value="Glycogen Phosphorylase B"/>
    <property type="match status" value="2"/>
</dbReference>
<evidence type="ECO:0000313" key="3">
    <source>
        <dbReference type="Proteomes" id="UP000295710"/>
    </source>
</evidence>
<dbReference type="PANTHER" id="PTHR12526:SF630">
    <property type="entry name" value="GLYCOSYLTRANSFERASE"/>
    <property type="match status" value="1"/>
</dbReference>
<organism evidence="2 3">
    <name type="scientific">Extibacter muris</name>
    <dbReference type="NCBI Taxonomy" id="1796622"/>
    <lineage>
        <taxon>Bacteria</taxon>
        <taxon>Bacillati</taxon>
        <taxon>Bacillota</taxon>
        <taxon>Clostridia</taxon>
        <taxon>Lachnospirales</taxon>
        <taxon>Lachnospiraceae</taxon>
        <taxon>Extibacter</taxon>
    </lineage>
</organism>
<comment type="caution">
    <text evidence="2">The sequence shown here is derived from an EMBL/GenBank/DDBJ whole genome shotgun (WGS) entry which is preliminary data.</text>
</comment>
<dbReference type="SUPFAM" id="SSF53756">
    <property type="entry name" value="UDP-Glycosyltransferase/glycogen phosphorylase"/>
    <property type="match status" value="1"/>
</dbReference>
<dbReference type="Pfam" id="PF00534">
    <property type="entry name" value="Glycos_transf_1"/>
    <property type="match status" value="1"/>
</dbReference>
<protein>
    <submittedName>
        <fullName evidence="2">Glycosyltransferase</fullName>
    </submittedName>
</protein>
<dbReference type="EMBL" id="SMMX01000013">
    <property type="protein sequence ID" value="TDA20966.1"/>
    <property type="molecule type" value="Genomic_DNA"/>
</dbReference>
<evidence type="ECO:0000313" key="2">
    <source>
        <dbReference type="EMBL" id="TDA20966.1"/>
    </source>
</evidence>
<proteinExistence type="predicted"/>
<evidence type="ECO:0000259" key="1">
    <source>
        <dbReference type="Pfam" id="PF00534"/>
    </source>
</evidence>
<feature type="domain" description="Glycosyl transferase family 1" evidence="1">
    <location>
        <begin position="204"/>
        <end position="354"/>
    </location>
</feature>
<dbReference type="GO" id="GO:0016757">
    <property type="term" value="F:glycosyltransferase activity"/>
    <property type="evidence" value="ECO:0007669"/>
    <property type="project" value="InterPro"/>
</dbReference>
<reference evidence="2 3" key="1">
    <citation type="journal article" date="2016" name="Nat. Microbiol.">
        <title>The Mouse Intestinal Bacterial Collection (miBC) provides host-specific insight into cultured diversity and functional potential of the gut microbiota.</title>
        <authorList>
            <person name="Lagkouvardos I."/>
            <person name="Pukall R."/>
            <person name="Abt B."/>
            <person name="Foesel B.U."/>
            <person name="Meier-Kolthoff J.P."/>
            <person name="Kumar N."/>
            <person name="Bresciani A."/>
            <person name="Martinez I."/>
            <person name="Just S."/>
            <person name="Ziegler C."/>
            <person name="Brugiroux S."/>
            <person name="Garzetti D."/>
            <person name="Wenning M."/>
            <person name="Bui T.P."/>
            <person name="Wang J."/>
            <person name="Hugenholtz F."/>
            <person name="Plugge C.M."/>
            <person name="Peterson D.A."/>
            <person name="Hornef M.W."/>
            <person name="Baines J.F."/>
            <person name="Smidt H."/>
            <person name="Walter J."/>
            <person name="Kristiansen K."/>
            <person name="Nielsen H.B."/>
            <person name="Haller D."/>
            <person name="Overmann J."/>
            <person name="Stecher B."/>
            <person name="Clavel T."/>
        </authorList>
    </citation>
    <scope>NUCLEOTIDE SEQUENCE [LARGE SCALE GENOMIC DNA]</scope>
    <source>
        <strain evidence="2 3">DSM 28560</strain>
    </source>
</reference>
<gene>
    <name evidence="2" type="ORF">E1963_14415</name>
</gene>
<dbReference type="InterPro" id="IPR001296">
    <property type="entry name" value="Glyco_trans_1"/>
</dbReference>
<dbReference type="AlphaFoldDB" id="A0A4R4FE67"/>
<dbReference type="RefSeq" id="WP_132279319.1">
    <property type="nucleotide sequence ID" value="NZ_SMMX01000013.1"/>
</dbReference>
<accession>A0A4R4FE67</accession>
<dbReference type="PANTHER" id="PTHR12526">
    <property type="entry name" value="GLYCOSYLTRANSFERASE"/>
    <property type="match status" value="1"/>
</dbReference>
<dbReference type="Proteomes" id="UP000295710">
    <property type="component" value="Unassembled WGS sequence"/>
</dbReference>
<sequence length="382" mass="44464">MKNIKILAINPYETIQYYENRPMEEARFFKAHGCYVETILMERKVAGKKVTANKIADINTLHFICKDDKLISRLSKSRIGNVLKKVVYTGWYMRFILWLRKYLRSEKTDSLICHNIEMALAGVWAGRKKVDNIVFVMREMYEGQSTQALKNRVIKLVSGYVQNRSDFLIHVVPKQMEYTSERNKNKVLYIPNYPKEEIYNKIVHKKSDIIRINYIGSVRDVKSLKMLMDAAQGLKGIKIGIHGMGEAYEKLKSIEHAYENVDITGYYNYAEDTEKLFADTDIIYCAYNIEVPNWRAAYPIKLYEAIATGIPVILCKGMAPERFVISNGCGFVFDYNVESLRELLSEIVEKKELLQEKQMGVQNLKGEYTWNKVVREYLKTLE</sequence>
<keyword evidence="2" id="KW-0808">Transferase</keyword>
<keyword evidence="3" id="KW-1185">Reference proteome</keyword>